<feature type="domain" description="AAA+ ATPase" evidence="1">
    <location>
        <begin position="41"/>
        <end position="207"/>
    </location>
</feature>
<evidence type="ECO:0000313" key="2">
    <source>
        <dbReference type="EMBL" id="RVW04791.1"/>
    </source>
</evidence>
<dbReference type="SMART" id="SM00382">
    <property type="entry name" value="AAA"/>
    <property type="match status" value="1"/>
</dbReference>
<dbReference type="CDD" id="cd00009">
    <property type="entry name" value="AAA"/>
    <property type="match status" value="1"/>
</dbReference>
<dbReference type="Gene3D" id="3.40.50.300">
    <property type="entry name" value="P-loop containing nucleotide triphosphate hydrolases"/>
    <property type="match status" value="1"/>
</dbReference>
<dbReference type="InterPro" id="IPR011704">
    <property type="entry name" value="ATPase_dyneun-rel_AAA"/>
</dbReference>
<organism evidence="2 3">
    <name type="scientific">Rhodococcus spongiicola</name>
    <dbReference type="NCBI Taxonomy" id="2487352"/>
    <lineage>
        <taxon>Bacteria</taxon>
        <taxon>Bacillati</taxon>
        <taxon>Actinomycetota</taxon>
        <taxon>Actinomycetes</taxon>
        <taxon>Mycobacteriales</taxon>
        <taxon>Nocardiaceae</taxon>
        <taxon>Rhodococcus</taxon>
    </lineage>
</organism>
<dbReference type="AlphaFoldDB" id="A0A3S3B783"/>
<protein>
    <submittedName>
        <fullName evidence="2">MoxR family ATPase</fullName>
    </submittedName>
</protein>
<proteinExistence type="predicted"/>
<accession>A0A3S3B783</accession>
<evidence type="ECO:0000259" key="1">
    <source>
        <dbReference type="SMART" id="SM00382"/>
    </source>
</evidence>
<keyword evidence="3" id="KW-1185">Reference proteome</keyword>
<dbReference type="OrthoDB" id="9783370at2"/>
<gene>
    <name evidence="2" type="ORF">EF834_07230</name>
</gene>
<sequence length="300" mass="32379">MSAAAPDVDFIDVEDLIRRFDAQDYLLDEGTATALFLALRLGRPLLLEGEPGVGKTTAVKALAAALGAPLERLQCYEGLAADEALYDWNYQRQLLAVRLSEARGERLEEADLFTERFLLERPILRCVRHKGGLSPVLLIDEIDRADDEFEALLLEFLGEASVTVPELGTFHAERAPIVVLTSNRSRDLHDALRRRCLYHWIDYPTPERAAAILRRTVPGATAALIASVTEFVASARALDLDKPPGVAESIDWLAALAALGAADLVPADALASLGALAKTPDDRTVLAEAVGNYPASGATG</sequence>
<dbReference type="PANTHER" id="PTHR42759">
    <property type="entry name" value="MOXR FAMILY PROTEIN"/>
    <property type="match status" value="1"/>
</dbReference>
<dbReference type="EMBL" id="RKLN01000002">
    <property type="protein sequence ID" value="RVW04791.1"/>
    <property type="molecule type" value="Genomic_DNA"/>
</dbReference>
<dbReference type="Proteomes" id="UP000284333">
    <property type="component" value="Unassembled WGS sequence"/>
</dbReference>
<name>A0A3S3B783_9NOCA</name>
<dbReference type="GO" id="GO:0016887">
    <property type="term" value="F:ATP hydrolysis activity"/>
    <property type="evidence" value="ECO:0007669"/>
    <property type="project" value="InterPro"/>
</dbReference>
<reference evidence="2 3" key="1">
    <citation type="submission" date="2018-11" db="EMBL/GenBank/DDBJ databases">
        <title>Rhodococcus spongicola sp. nov. and Rhodococcus xishaensis sp. nov. from marine sponges.</title>
        <authorList>
            <person name="Li L."/>
            <person name="Lin H.W."/>
        </authorList>
    </citation>
    <scope>NUCLEOTIDE SEQUENCE [LARGE SCALE GENOMIC DNA]</scope>
    <source>
        <strain evidence="2 3">LHW50502</strain>
    </source>
</reference>
<dbReference type="Pfam" id="PF07728">
    <property type="entry name" value="AAA_5"/>
    <property type="match status" value="1"/>
</dbReference>
<dbReference type="InterPro" id="IPR027417">
    <property type="entry name" value="P-loop_NTPase"/>
</dbReference>
<comment type="caution">
    <text evidence="2">The sequence shown here is derived from an EMBL/GenBank/DDBJ whole genome shotgun (WGS) entry which is preliminary data.</text>
</comment>
<dbReference type="RefSeq" id="WP_127946507.1">
    <property type="nucleotide sequence ID" value="NZ_RKLN01000002.1"/>
</dbReference>
<dbReference type="GO" id="GO:0005524">
    <property type="term" value="F:ATP binding"/>
    <property type="evidence" value="ECO:0007669"/>
    <property type="project" value="InterPro"/>
</dbReference>
<evidence type="ECO:0000313" key="3">
    <source>
        <dbReference type="Proteomes" id="UP000284333"/>
    </source>
</evidence>
<dbReference type="SUPFAM" id="SSF52540">
    <property type="entry name" value="P-loop containing nucleoside triphosphate hydrolases"/>
    <property type="match status" value="1"/>
</dbReference>
<dbReference type="InterPro" id="IPR050764">
    <property type="entry name" value="CbbQ/NirQ/NorQ/GpvN"/>
</dbReference>
<dbReference type="PANTHER" id="PTHR42759:SF1">
    <property type="entry name" value="MAGNESIUM-CHELATASE SUBUNIT CHLD"/>
    <property type="match status" value="1"/>
</dbReference>
<dbReference type="InterPro" id="IPR003593">
    <property type="entry name" value="AAA+_ATPase"/>
</dbReference>